<keyword evidence="3" id="KW-1185">Reference proteome</keyword>
<dbReference type="KEGG" id="vcn:VOLCADRAFT_92256"/>
<dbReference type="GeneID" id="9615855"/>
<dbReference type="AlphaFoldDB" id="D8TZ65"/>
<sequence length="120" mass="13147">MATKEHPLVHMEVCGCRRLPSATRYDPRPVSSCRTIQRAPSPTPPEFPLAPKQTHTRLRVKLPARPPTRRILCRRNHGRNDRINFTSATQAKASGAAGGGGAAYYAAAPLPHGGNDPWFQ</sequence>
<name>D8TZ65_VOLCA</name>
<evidence type="ECO:0000256" key="1">
    <source>
        <dbReference type="SAM" id="MobiDB-lite"/>
    </source>
</evidence>
<feature type="region of interest" description="Disordered" evidence="1">
    <location>
        <begin position="92"/>
        <end position="120"/>
    </location>
</feature>
<evidence type="ECO:0000313" key="2">
    <source>
        <dbReference type="EMBL" id="EFJ47126.1"/>
    </source>
</evidence>
<dbReference type="EMBL" id="GL378346">
    <property type="protein sequence ID" value="EFJ47126.1"/>
    <property type="molecule type" value="Genomic_DNA"/>
</dbReference>
<protein>
    <submittedName>
        <fullName evidence="2">Uncharacterized protein</fullName>
    </submittedName>
</protein>
<reference evidence="2 3" key="1">
    <citation type="journal article" date="2010" name="Science">
        <title>Genomic analysis of organismal complexity in the multicellular green alga Volvox carteri.</title>
        <authorList>
            <person name="Prochnik S.E."/>
            <person name="Umen J."/>
            <person name="Nedelcu A.M."/>
            <person name="Hallmann A."/>
            <person name="Miller S.M."/>
            <person name="Nishii I."/>
            <person name="Ferris P."/>
            <person name="Kuo A."/>
            <person name="Mitros T."/>
            <person name="Fritz-Laylin L.K."/>
            <person name="Hellsten U."/>
            <person name="Chapman J."/>
            <person name="Simakov O."/>
            <person name="Rensing S.A."/>
            <person name="Terry A."/>
            <person name="Pangilinan J."/>
            <person name="Kapitonov V."/>
            <person name="Jurka J."/>
            <person name="Salamov A."/>
            <person name="Shapiro H."/>
            <person name="Schmutz J."/>
            <person name="Grimwood J."/>
            <person name="Lindquist E."/>
            <person name="Lucas S."/>
            <person name="Grigoriev I.V."/>
            <person name="Schmitt R."/>
            <person name="Kirk D."/>
            <person name="Rokhsar D.S."/>
        </authorList>
    </citation>
    <scope>NUCLEOTIDE SEQUENCE [LARGE SCALE GENOMIC DNA]</scope>
    <source>
        <strain evidence="3">f. Nagariensis / Eve</strain>
    </source>
</reference>
<dbReference type="InParanoid" id="D8TZ65"/>
<dbReference type="Proteomes" id="UP000001058">
    <property type="component" value="Unassembled WGS sequence"/>
</dbReference>
<organism evidence="3">
    <name type="scientific">Volvox carteri f. nagariensis</name>
    <dbReference type="NCBI Taxonomy" id="3068"/>
    <lineage>
        <taxon>Eukaryota</taxon>
        <taxon>Viridiplantae</taxon>
        <taxon>Chlorophyta</taxon>
        <taxon>core chlorophytes</taxon>
        <taxon>Chlorophyceae</taxon>
        <taxon>CS clade</taxon>
        <taxon>Chlamydomonadales</taxon>
        <taxon>Volvocaceae</taxon>
        <taxon>Volvox</taxon>
    </lineage>
</organism>
<proteinExistence type="predicted"/>
<feature type="region of interest" description="Disordered" evidence="1">
    <location>
        <begin position="25"/>
        <end position="54"/>
    </location>
</feature>
<evidence type="ECO:0000313" key="3">
    <source>
        <dbReference type="Proteomes" id="UP000001058"/>
    </source>
</evidence>
<dbReference type="RefSeq" id="XP_002951675.1">
    <property type="nucleotide sequence ID" value="XM_002951629.1"/>
</dbReference>
<accession>D8TZ65</accession>
<gene>
    <name evidence="2" type="ORF">VOLCADRAFT_92256</name>
</gene>